<evidence type="ECO:0000313" key="2">
    <source>
        <dbReference type="EMBL" id="SNS74524.1"/>
    </source>
</evidence>
<sequence>MIKTTMNITAILRDSWFFFSNNLLSIAKLCLPLILVESLLHQWVSSIAGPENEMIYGIMLGLVFYPLYTGALILFLDARSRNESPQIRNLLATSLSMWPAFALLTAISTLVIALGASLFIIPGLWFMIKLAFAEYLLVLRGLSPIKALHESFELTRNYFWQIAGCVLIVMVPLWLLSGWLQTTQGADADGLFAILLNSTDNFLQLFASVVLFRMFMLHEQAPIEN</sequence>
<protein>
    <submittedName>
        <fullName evidence="2">Uncharacterized protein family (UPF0259)</fullName>
    </submittedName>
</protein>
<feature type="transmembrane region" description="Helical" evidence="1">
    <location>
        <begin position="90"/>
        <end position="113"/>
    </location>
</feature>
<feature type="transmembrane region" description="Helical" evidence="1">
    <location>
        <begin position="119"/>
        <end position="138"/>
    </location>
</feature>
<feature type="transmembrane region" description="Helical" evidence="1">
    <location>
        <begin position="16"/>
        <end position="35"/>
    </location>
</feature>
<accession>A0A239H2P3</accession>
<dbReference type="EMBL" id="FZOG01000004">
    <property type="protein sequence ID" value="SNS74524.1"/>
    <property type="molecule type" value="Genomic_DNA"/>
</dbReference>
<keyword evidence="1" id="KW-1133">Transmembrane helix</keyword>
<keyword evidence="3" id="KW-1185">Reference proteome</keyword>
<keyword evidence="1" id="KW-0472">Membrane</keyword>
<name>A0A239H2P3_9PSED</name>
<feature type="transmembrane region" description="Helical" evidence="1">
    <location>
        <begin position="55"/>
        <end position="78"/>
    </location>
</feature>
<reference evidence="3" key="1">
    <citation type="submission" date="2017-06" db="EMBL/GenBank/DDBJ databases">
        <authorList>
            <person name="Varghese N."/>
            <person name="Submissions S."/>
        </authorList>
    </citation>
    <scope>NUCLEOTIDE SEQUENCE [LARGE SCALE GENOMIC DNA]</scope>
    <source>
        <strain evidence="3">CIP 108523</strain>
    </source>
</reference>
<evidence type="ECO:0000313" key="3">
    <source>
        <dbReference type="Proteomes" id="UP000242915"/>
    </source>
</evidence>
<feature type="transmembrane region" description="Helical" evidence="1">
    <location>
        <begin position="191"/>
        <end position="212"/>
    </location>
</feature>
<feature type="transmembrane region" description="Helical" evidence="1">
    <location>
        <begin position="158"/>
        <end position="179"/>
    </location>
</feature>
<proteinExistence type="predicted"/>
<keyword evidence="1" id="KW-0812">Transmembrane</keyword>
<dbReference type="Pfam" id="PF06790">
    <property type="entry name" value="UPF0259"/>
    <property type="match status" value="1"/>
</dbReference>
<dbReference type="AlphaFoldDB" id="A0A239H2P3"/>
<organism evidence="2 3">
    <name type="scientific">Pseudomonas segetis</name>
    <dbReference type="NCBI Taxonomy" id="298908"/>
    <lineage>
        <taxon>Bacteria</taxon>
        <taxon>Pseudomonadati</taxon>
        <taxon>Pseudomonadota</taxon>
        <taxon>Gammaproteobacteria</taxon>
        <taxon>Pseudomonadales</taxon>
        <taxon>Pseudomonadaceae</taxon>
        <taxon>Pseudomonas</taxon>
    </lineage>
</organism>
<evidence type="ECO:0000256" key="1">
    <source>
        <dbReference type="SAM" id="Phobius"/>
    </source>
</evidence>
<dbReference type="Proteomes" id="UP000242915">
    <property type="component" value="Unassembled WGS sequence"/>
</dbReference>
<gene>
    <name evidence="2" type="ORF">SAMN05216255_3223</name>
</gene>